<organism evidence="2 3">
    <name type="scientific">Streptomyces scabiei</name>
    <dbReference type="NCBI Taxonomy" id="1930"/>
    <lineage>
        <taxon>Bacteria</taxon>
        <taxon>Bacillati</taxon>
        <taxon>Actinomycetota</taxon>
        <taxon>Actinomycetes</taxon>
        <taxon>Kitasatosporales</taxon>
        <taxon>Streptomycetaceae</taxon>
        <taxon>Streptomyces</taxon>
    </lineage>
</organism>
<comment type="caution">
    <text evidence="2">The sequence shown here is derived from an EMBL/GenBank/DDBJ whole genome shotgun (WGS) entry which is preliminary data.</text>
</comment>
<reference evidence="3" key="1">
    <citation type="submission" date="2015-11" db="EMBL/GenBank/DDBJ databases">
        <authorList>
            <consortium name="Cross-ministerial Strategic Innovation Promotion Program (SIP) consortium"/>
            <person name="Tomihama T."/>
            <person name="Ikenaga M."/>
            <person name="Sakai M."/>
            <person name="Okubo T."/>
            <person name="Ikeda S."/>
        </authorList>
    </citation>
    <scope>NUCLEOTIDE SEQUENCE [LARGE SCALE GENOMIC DNA]</scope>
    <source>
        <strain evidence="3">S58</strain>
    </source>
</reference>
<dbReference type="AlphaFoldDB" id="A0A117EC05"/>
<evidence type="ECO:0000313" key="3">
    <source>
        <dbReference type="Proteomes" id="UP000067448"/>
    </source>
</evidence>
<evidence type="ECO:0008006" key="4">
    <source>
        <dbReference type="Google" id="ProtNLM"/>
    </source>
</evidence>
<name>A0A117EC05_STRSC</name>
<gene>
    <name evidence="2" type="ORF">SsS58_00498</name>
</gene>
<feature type="region of interest" description="Disordered" evidence="1">
    <location>
        <begin position="33"/>
        <end position="91"/>
    </location>
</feature>
<evidence type="ECO:0000313" key="2">
    <source>
        <dbReference type="EMBL" id="GAQ60158.1"/>
    </source>
</evidence>
<reference evidence="2 3" key="2">
    <citation type="journal article" date="2016" name="Genome Announc.">
        <title>Draft Genome Sequences of Streptomyces scabiei S58, Streptomyces turgidiscabies T45, and Streptomyces acidiscabies a10, the Pathogens of Potato Common Scab, Isolated in Japan.</title>
        <authorList>
            <person name="Tomihama T."/>
            <person name="Nishi Y."/>
            <person name="Sakai M."/>
            <person name="Ikenaga M."/>
            <person name="Okubo T."/>
            <person name="Ikeda S."/>
        </authorList>
    </citation>
    <scope>NUCLEOTIDE SEQUENCE [LARGE SCALE GENOMIC DNA]</scope>
    <source>
        <strain evidence="2 3">S58</strain>
    </source>
</reference>
<feature type="compositionally biased region" description="Basic and acidic residues" evidence="1">
    <location>
        <begin position="78"/>
        <end position="89"/>
    </location>
</feature>
<evidence type="ECO:0000256" key="1">
    <source>
        <dbReference type="SAM" id="MobiDB-lite"/>
    </source>
</evidence>
<reference evidence="3" key="3">
    <citation type="submission" date="2016-02" db="EMBL/GenBank/DDBJ databases">
        <title>Draft genome of pathogenic Streptomyces sp. in Japan.</title>
        <authorList>
            <person name="Tomihama T."/>
            <person name="Ikenaga M."/>
            <person name="Sakai M."/>
            <person name="Okubo T."/>
            <person name="Ikeda S."/>
        </authorList>
    </citation>
    <scope>NUCLEOTIDE SEQUENCE [LARGE SCALE GENOMIC DNA]</scope>
    <source>
        <strain evidence="3">S58</strain>
    </source>
</reference>
<sequence length="285" mass="29638">MDDKSAGRRGGWRSRAVASGAAAVVLLGGCSAGTTDRAAAPGGKASGSPAPSASASGKGSAAGGEPSPAPSVTPFAADPDRVPRSRREGAALAAKVAMRPNDWGAGFRAQPLARSAAGTVAVLDEECRWQRRAQPEGVLGSLSRYSELPGDKKRGTVKVTATATVHATVLGADDQLSEMLEEALRCPEQQVRADERIAKLMSVGTPRGTRGNNYADDSIVETGVYLTGSSEARYRWMVTRLGPVTLTVSFKGAEGWTDADLEQYVTRGTVTMLDRAAYELGGGEK</sequence>
<accession>A0A117EC05</accession>
<protein>
    <recommendedName>
        <fullName evidence="4">Lipoprotein</fullName>
    </recommendedName>
</protein>
<dbReference type="EMBL" id="BCMM01000002">
    <property type="protein sequence ID" value="GAQ60158.1"/>
    <property type="molecule type" value="Genomic_DNA"/>
</dbReference>
<feature type="compositionally biased region" description="Low complexity" evidence="1">
    <location>
        <begin position="33"/>
        <end position="66"/>
    </location>
</feature>
<dbReference type="Proteomes" id="UP000067448">
    <property type="component" value="Unassembled WGS sequence"/>
</dbReference>
<dbReference type="PROSITE" id="PS51257">
    <property type="entry name" value="PROKAR_LIPOPROTEIN"/>
    <property type="match status" value="1"/>
</dbReference>
<proteinExistence type="predicted"/>